<evidence type="ECO:0000256" key="2">
    <source>
        <dbReference type="SAM" id="MobiDB-lite"/>
    </source>
</evidence>
<feature type="region of interest" description="Disordered" evidence="2">
    <location>
        <begin position="508"/>
        <end position="540"/>
    </location>
</feature>
<evidence type="ECO:0000256" key="1">
    <source>
        <dbReference type="SAM" id="Coils"/>
    </source>
</evidence>
<keyword evidence="1" id="KW-0175">Coiled coil</keyword>
<gene>
    <name evidence="3" type="ORF">GPM918_LOCUS5508</name>
    <name evidence="4" type="ORF">OVA965_LOCUS23591</name>
    <name evidence="5" type="ORF">SRO942_LOCUS5511</name>
    <name evidence="6" type="ORF">TMI583_LOCUS24311</name>
</gene>
<evidence type="ECO:0000313" key="7">
    <source>
        <dbReference type="Proteomes" id="UP000663829"/>
    </source>
</evidence>
<dbReference type="OrthoDB" id="10013155at2759"/>
<dbReference type="EMBL" id="CAJOBA010035360">
    <property type="protein sequence ID" value="CAF4003114.1"/>
    <property type="molecule type" value="Genomic_DNA"/>
</dbReference>
<evidence type="ECO:0000313" key="3">
    <source>
        <dbReference type="EMBL" id="CAF0839896.1"/>
    </source>
</evidence>
<accession>A0A813VN17</accession>
<proteinExistence type="predicted"/>
<evidence type="ECO:0000313" key="4">
    <source>
        <dbReference type="EMBL" id="CAF1192856.1"/>
    </source>
</evidence>
<evidence type="ECO:0000313" key="5">
    <source>
        <dbReference type="EMBL" id="CAF3627305.1"/>
    </source>
</evidence>
<comment type="caution">
    <text evidence="3">The sequence shown here is derived from an EMBL/GenBank/DDBJ whole genome shotgun (WGS) entry which is preliminary data.</text>
</comment>
<feature type="region of interest" description="Disordered" evidence="2">
    <location>
        <begin position="1"/>
        <end position="25"/>
    </location>
</feature>
<protein>
    <submittedName>
        <fullName evidence="3">Uncharacterized protein</fullName>
    </submittedName>
</protein>
<reference evidence="3" key="1">
    <citation type="submission" date="2021-02" db="EMBL/GenBank/DDBJ databases">
        <authorList>
            <person name="Nowell W R."/>
        </authorList>
    </citation>
    <scope>NUCLEOTIDE SEQUENCE</scope>
</reference>
<dbReference type="EMBL" id="CAJNOQ010000799">
    <property type="protein sequence ID" value="CAF0839896.1"/>
    <property type="molecule type" value="Genomic_DNA"/>
</dbReference>
<name>A0A813VN17_9BILA</name>
<dbReference type="Proteomes" id="UP000663829">
    <property type="component" value="Unassembled WGS sequence"/>
</dbReference>
<keyword evidence="7" id="KW-1185">Reference proteome</keyword>
<feature type="coiled-coil region" evidence="1">
    <location>
        <begin position="297"/>
        <end position="345"/>
    </location>
</feature>
<dbReference type="EMBL" id="CAJOBC010000800">
    <property type="protein sequence ID" value="CAF3627305.1"/>
    <property type="molecule type" value="Genomic_DNA"/>
</dbReference>
<dbReference type="PANTHER" id="PTHR21707:SF42">
    <property type="entry name" value="FLAGELLUM-ASSOCIATED COILED-COIL DOMAIN-CONTAINING PROTEIN 1"/>
    <property type="match status" value="1"/>
</dbReference>
<feature type="compositionally biased region" description="Polar residues" evidence="2">
    <location>
        <begin position="1"/>
        <end position="18"/>
    </location>
</feature>
<dbReference type="InterPro" id="IPR026674">
    <property type="entry name" value="FLACC1"/>
</dbReference>
<organism evidence="3 7">
    <name type="scientific">Didymodactylos carnosus</name>
    <dbReference type="NCBI Taxonomy" id="1234261"/>
    <lineage>
        <taxon>Eukaryota</taxon>
        <taxon>Metazoa</taxon>
        <taxon>Spiralia</taxon>
        <taxon>Gnathifera</taxon>
        <taxon>Rotifera</taxon>
        <taxon>Eurotatoria</taxon>
        <taxon>Bdelloidea</taxon>
        <taxon>Philodinida</taxon>
        <taxon>Philodinidae</taxon>
        <taxon>Didymodactylos</taxon>
    </lineage>
</organism>
<dbReference type="EMBL" id="CAJNOK010013831">
    <property type="protein sequence ID" value="CAF1192856.1"/>
    <property type="molecule type" value="Genomic_DNA"/>
</dbReference>
<sequence>MNRARSATRSGHQPQTIKPTYGVPLPQNRVSRTHLLGSKSTSHFLLKKLKLDPWQRVLDGDKRPVYSQEGFQLMQNKQNVDAVISDDFFTIKDEIISLDNDTQQSLLPPPIKAHIDHLVEQVDDLTLLLEEERLNHKQTRHRSEENLINQFRIQSEKYNDRINQIVVNHNNMLENLHSKHSQEIMEEQAKADARESYIQKEMDYVKSSFHTYKITLEKENEEKIHLKSEELMKKMRDQMNIKEEQLNRKINDQIMKERKNIAARQKMEIENIRKQHQKEVETIHKTFADTAYDRAKTESLSKELTSAKLDLDDYKERTILLSTKLKDLEIQHVQCMRELNEFRTRFDEKTKEIEKIYTDRIDSLNLQNADLRHLFMKKCAEVIDERNLTKHKIDEQVKLSKIQLRQPQTPALNIITSQSLLPTSSTDQQNRCHSALTAPNSSSLSFYNNSRTNFESDNVQQSAKLRRRLSDPITEEEQDIVRYYSSRAYNQNKKSKVSFENEHQLIGNTSLTESRENFDRSNAITPLDHDENDDIGVKLE</sequence>
<dbReference type="PANTHER" id="PTHR21707">
    <property type="entry name" value="FLAGELLUM-ASSOCIATED COILED-COIL DOMAIN-CONTAINING PROTEIN 1"/>
    <property type="match status" value="1"/>
</dbReference>
<dbReference type="Proteomes" id="UP000681722">
    <property type="component" value="Unassembled WGS sequence"/>
</dbReference>
<evidence type="ECO:0000313" key="6">
    <source>
        <dbReference type="EMBL" id="CAF4003114.1"/>
    </source>
</evidence>
<dbReference type="Proteomes" id="UP000682733">
    <property type="component" value="Unassembled WGS sequence"/>
</dbReference>
<dbReference type="Proteomes" id="UP000677228">
    <property type="component" value="Unassembled WGS sequence"/>
</dbReference>
<dbReference type="AlphaFoldDB" id="A0A813VN17"/>
<dbReference type="GO" id="GO:0005737">
    <property type="term" value="C:cytoplasm"/>
    <property type="evidence" value="ECO:0007669"/>
    <property type="project" value="TreeGrafter"/>
</dbReference>